<protein>
    <submittedName>
        <fullName evidence="2">Hypothetical_protein</fullName>
    </submittedName>
</protein>
<proteinExistence type="predicted"/>
<sequence>MEFYKPSARAGKSPNLVSTIFDPVVPYRRMSLPQEIDHIKLGEYAPPEKQRNRINPADNDFFSADSSAKQSLKQRETGVLDKEPINRVIYPNNRAPATIALIQNFDESRYQRDKVTVNLQPKTQITVKWDPLQPQIQNNGNKSQLSNYETFQPYSKKYALKYEYDGMKPDSSKAQFSVKKMQ</sequence>
<name>A0AA86R767_9EUKA</name>
<evidence type="ECO:0000313" key="3">
    <source>
        <dbReference type="Proteomes" id="UP001642409"/>
    </source>
</evidence>
<dbReference type="EMBL" id="CATOUU010001099">
    <property type="protein sequence ID" value="CAI9971850.1"/>
    <property type="molecule type" value="Genomic_DNA"/>
</dbReference>
<dbReference type="EMBL" id="CAXDID020000171">
    <property type="protein sequence ID" value="CAL6047277.1"/>
    <property type="molecule type" value="Genomic_DNA"/>
</dbReference>
<organism evidence="1">
    <name type="scientific">Hexamita inflata</name>
    <dbReference type="NCBI Taxonomy" id="28002"/>
    <lineage>
        <taxon>Eukaryota</taxon>
        <taxon>Metamonada</taxon>
        <taxon>Diplomonadida</taxon>
        <taxon>Hexamitidae</taxon>
        <taxon>Hexamitinae</taxon>
        <taxon>Hexamita</taxon>
    </lineage>
</organism>
<reference evidence="1" key="1">
    <citation type="submission" date="2023-06" db="EMBL/GenBank/DDBJ databases">
        <authorList>
            <person name="Kurt Z."/>
        </authorList>
    </citation>
    <scope>NUCLEOTIDE SEQUENCE</scope>
</reference>
<dbReference type="AlphaFoldDB" id="A0AA86R767"/>
<keyword evidence="3" id="KW-1185">Reference proteome</keyword>
<gene>
    <name evidence="2" type="ORF">HINF_LOCUS42127</name>
    <name evidence="1" type="ORF">HINF_LOCUS59495</name>
</gene>
<dbReference type="Proteomes" id="UP001642409">
    <property type="component" value="Unassembled WGS sequence"/>
</dbReference>
<reference evidence="2 3" key="2">
    <citation type="submission" date="2024-07" db="EMBL/GenBank/DDBJ databases">
        <authorList>
            <person name="Akdeniz Z."/>
        </authorList>
    </citation>
    <scope>NUCLEOTIDE SEQUENCE [LARGE SCALE GENOMIC DNA]</scope>
</reference>
<comment type="caution">
    <text evidence="1">The sequence shown here is derived from an EMBL/GenBank/DDBJ whole genome shotgun (WGS) entry which is preliminary data.</text>
</comment>
<evidence type="ECO:0000313" key="1">
    <source>
        <dbReference type="EMBL" id="CAI9971850.1"/>
    </source>
</evidence>
<accession>A0AA86R767</accession>
<evidence type="ECO:0000313" key="2">
    <source>
        <dbReference type="EMBL" id="CAL6047277.1"/>
    </source>
</evidence>